<dbReference type="Gene3D" id="1.10.1410.40">
    <property type="match status" value="1"/>
</dbReference>
<dbReference type="EMBL" id="UYJE01005940">
    <property type="protein sequence ID" value="VDI41763.1"/>
    <property type="molecule type" value="Genomic_DNA"/>
</dbReference>
<evidence type="ECO:0008006" key="3">
    <source>
        <dbReference type="Google" id="ProtNLM"/>
    </source>
</evidence>
<evidence type="ECO:0000313" key="1">
    <source>
        <dbReference type="EMBL" id="VDI41763.1"/>
    </source>
</evidence>
<dbReference type="AlphaFoldDB" id="A0A8B6EXZ7"/>
<organism evidence="1 2">
    <name type="scientific">Mytilus galloprovincialis</name>
    <name type="common">Mediterranean mussel</name>
    <dbReference type="NCBI Taxonomy" id="29158"/>
    <lineage>
        <taxon>Eukaryota</taxon>
        <taxon>Metazoa</taxon>
        <taxon>Spiralia</taxon>
        <taxon>Lophotrochozoa</taxon>
        <taxon>Mollusca</taxon>
        <taxon>Bivalvia</taxon>
        <taxon>Autobranchia</taxon>
        <taxon>Pteriomorphia</taxon>
        <taxon>Mytilida</taxon>
        <taxon>Mytiloidea</taxon>
        <taxon>Mytilidae</taxon>
        <taxon>Mytilinae</taxon>
        <taxon>Mytilus</taxon>
    </lineage>
</organism>
<accession>A0A8B6EXZ7</accession>
<dbReference type="Proteomes" id="UP000596742">
    <property type="component" value="Unassembled WGS sequence"/>
</dbReference>
<protein>
    <recommendedName>
        <fullName evidence="3">Mab-21-like nucleotidyltransferase domain-containing protein</fullName>
    </recommendedName>
</protein>
<evidence type="ECO:0000313" key="2">
    <source>
        <dbReference type="Proteomes" id="UP000596742"/>
    </source>
</evidence>
<gene>
    <name evidence="1" type="ORF">MGAL_10B043063</name>
</gene>
<dbReference type="OrthoDB" id="10356740at2759"/>
<keyword evidence="2" id="KW-1185">Reference proteome</keyword>
<name>A0A8B6EXZ7_MYTGA</name>
<comment type="caution">
    <text evidence="1">The sequence shown here is derived from an EMBL/GenBank/DDBJ whole genome shotgun (WGS) entry which is preliminary data.</text>
</comment>
<sequence length="403" mass="46611">MNYAEEEISLKFYHYVCSIIGSEDVVELRRNIFKVMEFVLKDTYRITFISSGSKAEGLDLRGSDYDQMVVYEAFRVYENMNNERDAEVKVPLLMETNDTKLGFTKLKLYNETQKNIIFINHWVETLGQETFISSKLFREFLLFPDMVIHGPCISLPGDLYDDVSCFRSKQWITSAQQWIYRPRSIWPDNKLVTSIVQYGVLFVPIGCKSSQSEDLEWRISFSMAEKQLIYSFTHTQLLCYGLLKILIMSTKEELSLTLYHYLSRIIGAEDIVKTRQNTFKVMDFVMNDNDGFTFISSGSKAEGIDLKGGDFDRMIVLKMVHVYESIHYATYAANRIFILLDHTPSGFTKLKLYDNLPKCIPVIGQCSQTLGQETYISSKLFREYFLSEDMIIHGPCQSLPGDV</sequence>
<dbReference type="PANTHER" id="PTHR10656">
    <property type="entry name" value="CELL FATE DETERMINING PROTEIN MAB21-RELATED"/>
    <property type="match status" value="1"/>
</dbReference>
<reference evidence="1" key="1">
    <citation type="submission" date="2018-11" db="EMBL/GenBank/DDBJ databases">
        <authorList>
            <person name="Alioto T."/>
            <person name="Alioto T."/>
        </authorList>
    </citation>
    <scope>NUCLEOTIDE SEQUENCE</scope>
</reference>
<proteinExistence type="predicted"/>
<dbReference type="PANTHER" id="PTHR10656:SF69">
    <property type="entry name" value="MAB-21-LIKE HHH_H2TH-LIKE DOMAIN-CONTAINING PROTEIN"/>
    <property type="match status" value="1"/>
</dbReference>